<sequence length="245" mass="27819">MNKKIQSCIVILFTVISILIMIFSDKINDETNFIKSKILVINKKYINLEKQSDNQLKNKDTNNEDNANKKIEVHKDTTTSNITASAVTSEQYKKFKMEKMNEELAQDKEDFFSEGNVKENADKQVNSSDRKKSSVKQTKGEDSAKPDNKAVNDKTGGSKEDVSVFKVSRSQINDSLTLSDKTKLLSIASKLSAIDYEKVRKYLQSGSDQDIKNTVKLLKERLSEKDYDKAKEVAQKIINMDVVEQ</sequence>
<protein>
    <submittedName>
        <fullName evidence="3">Uncharacterized protein</fullName>
    </submittedName>
</protein>
<dbReference type="Proteomes" id="UP000076603">
    <property type="component" value="Unassembled WGS sequence"/>
</dbReference>
<dbReference type="EMBL" id="LWAE01000006">
    <property type="protein sequence ID" value="KZL90101.1"/>
    <property type="molecule type" value="Genomic_DNA"/>
</dbReference>
<keyword evidence="2" id="KW-0472">Membrane</keyword>
<feature type="transmembrane region" description="Helical" evidence="2">
    <location>
        <begin position="7"/>
        <end position="24"/>
    </location>
</feature>
<evidence type="ECO:0000256" key="2">
    <source>
        <dbReference type="SAM" id="Phobius"/>
    </source>
</evidence>
<comment type="caution">
    <text evidence="3">The sequence shown here is derived from an EMBL/GenBank/DDBJ whole genome shotgun (WGS) entry which is preliminary data.</text>
</comment>
<keyword evidence="2" id="KW-1133">Transmembrane helix</keyword>
<gene>
    <name evidence="3" type="ORF">CLMAG_45870</name>
</gene>
<feature type="region of interest" description="Disordered" evidence="1">
    <location>
        <begin position="110"/>
        <end position="159"/>
    </location>
</feature>
<evidence type="ECO:0000313" key="3">
    <source>
        <dbReference type="EMBL" id="KZL90101.1"/>
    </source>
</evidence>
<accession>A0A162RLZ5</accession>
<keyword evidence="4" id="KW-1185">Reference proteome</keyword>
<dbReference type="RefSeq" id="WP_066627501.1">
    <property type="nucleotide sequence ID" value="NZ_FQXL01000006.1"/>
</dbReference>
<keyword evidence="2" id="KW-0812">Transmembrane</keyword>
<dbReference type="AlphaFoldDB" id="A0A162RLZ5"/>
<evidence type="ECO:0000256" key="1">
    <source>
        <dbReference type="SAM" id="MobiDB-lite"/>
    </source>
</evidence>
<feature type="region of interest" description="Disordered" evidence="1">
    <location>
        <begin position="56"/>
        <end position="76"/>
    </location>
</feature>
<name>A0A162RLZ5_9CLOT</name>
<dbReference type="PATRIC" id="fig|1121326.3.peg.4651"/>
<proteinExistence type="predicted"/>
<reference evidence="3 4" key="1">
    <citation type="submission" date="2016-04" db="EMBL/GenBank/DDBJ databases">
        <title>Genome sequence of Clostridium magnum DSM 2767.</title>
        <authorList>
            <person name="Poehlein A."/>
            <person name="Uhlig R."/>
            <person name="Fischer R."/>
            <person name="Bahl H."/>
            <person name="Daniel R."/>
        </authorList>
    </citation>
    <scope>NUCLEOTIDE SEQUENCE [LARGE SCALE GENOMIC DNA]</scope>
    <source>
        <strain evidence="3 4">DSM 2767</strain>
    </source>
</reference>
<evidence type="ECO:0000313" key="4">
    <source>
        <dbReference type="Proteomes" id="UP000076603"/>
    </source>
</evidence>
<dbReference type="OrthoDB" id="1911898at2"/>
<organism evidence="3 4">
    <name type="scientific">Clostridium magnum DSM 2767</name>
    <dbReference type="NCBI Taxonomy" id="1121326"/>
    <lineage>
        <taxon>Bacteria</taxon>
        <taxon>Bacillati</taxon>
        <taxon>Bacillota</taxon>
        <taxon>Clostridia</taxon>
        <taxon>Eubacteriales</taxon>
        <taxon>Clostridiaceae</taxon>
        <taxon>Clostridium</taxon>
    </lineage>
</organism>